<dbReference type="RefSeq" id="WP_188158851.1">
    <property type="nucleotide sequence ID" value="NZ_BMGH01000001.1"/>
</dbReference>
<reference evidence="1" key="1">
    <citation type="journal article" date="2014" name="Int. J. Syst. Evol. Microbiol.">
        <title>Complete genome sequence of Corynebacterium casei LMG S-19264T (=DSM 44701T), isolated from a smear-ripened cheese.</title>
        <authorList>
            <consortium name="US DOE Joint Genome Institute (JGI-PGF)"/>
            <person name="Walter F."/>
            <person name="Albersmeier A."/>
            <person name="Kalinowski J."/>
            <person name="Ruckert C."/>
        </authorList>
    </citation>
    <scope>NUCLEOTIDE SEQUENCE</scope>
    <source>
        <strain evidence="1">CGMCC 1.12921</strain>
    </source>
</reference>
<dbReference type="Gene3D" id="3.30.1870.10">
    <property type="entry name" value="EreA-like, domain 2"/>
    <property type="match status" value="1"/>
</dbReference>
<organism evidence="1 2">
    <name type="scientific">Aquisalinus flavus</name>
    <dbReference type="NCBI Taxonomy" id="1526572"/>
    <lineage>
        <taxon>Bacteria</taxon>
        <taxon>Pseudomonadati</taxon>
        <taxon>Pseudomonadota</taxon>
        <taxon>Alphaproteobacteria</taxon>
        <taxon>Parvularculales</taxon>
        <taxon>Parvularculaceae</taxon>
        <taxon>Aquisalinus</taxon>
    </lineage>
</organism>
<dbReference type="EMBL" id="BMGH01000001">
    <property type="protein sequence ID" value="GGD08621.1"/>
    <property type="molecule type" value="Genomic_DNA"/>
</dbReference>
<dbReference type="SUPFAM" id="SSF159501">
    <property type="entry name" value="EreA/ChaN-like"/>
    <property type="match status" value="1"/>
</dbReference>
<keyword evidence="2" id="KW-1185">Reference proteome</keyword>
<dbReference type="AlphaFoldDB" id="A0A8J2V573"/>
<evidence type="ECO:0000313" key="2">
    <source>
        <dbReference type="Proteomes" id="UP000613582"/>
    </source>
</evidence>
<protein>
    <submittedName>
        <fullName evidence="1">Uncharacterized protein</fullName>
    </submittedName>
</protein>
<comment type="caution">
    <text evidence="1">The sequence shown here is derived from an EMBL/GenBank/DDBJ whole genome shotgun (WGS) entry which is preliminary data.</text>
</comment>
<reference evidence="1" key="2">
    <citation type="submission" date="2020-09" db="EMBL/GenBank/DDBJ databases">
        <authorList>
            <person name="Sun Q."/>
            <person name="Zhou Y."/>
        </authorList>
    </citation>
    <scope>NUCLEOTIDE SEQUENCE</scope>
    <source>
        <strain evidence="1">CGMCC 1.12921</strain>
    </source>
</reference>
<sequence>MKFILGAIKWLFLGLLGLVVVLAGWPWIAVLQDKLSEGSDVAYLERNGFSLDPLAEAPEFAFDDSFYDNRLFLFAEMHGYGAPQDFDFALLRHLNERAGVRYYLAELPPSAAFAFNHYLETGDDAQARQVFDDFAAQKAQWGNKEFFAKLEKIRALNMALPDDRKIWFIGVDYLTETDFAVTQGDLLAEQFAMAGEAGSSSRRLAVMALQQALLTQTIAANAQGASRYGVILANIETAMASDLLAGEKLYGMWGLFHGMETTVNGSRPLAMRLAELPAFQPGVVSLMALYAEGSLMMMPSAYLPEPARGPNGDDYVLLPANYDQTYLYYLRGIHPLKKATGDAPVGVFNLDGEGTPYAQGGKLVQAQGIITMMTETFDIEGSASEATDYAVLFQGSAPLTPWGGTAYDIAGALEPAQAD</sequence>
<accession>A0A8J2V573</accession>
<dbReference type="Proteomes" id="UP000613582">
    <property type="component" value="Unassembled WGS sequence"/>
</dbReference>
<proteinExistence type="predicted"/>
<name>A0A8J2V573_9PROT</name>
<evidence type="ECO:0000313" key="1">
    <source>
        <dbReference type="EMBL" id="GGD08621.1"/>
    </source>
</evidence>
<gene>
    <name evidence="1" type="ORF">GCM10011342_16800</name>
</gene>